<proteinExistence type="predicted"/>
<protein>
    <submittedName>
        <fullName evidence="2">Uncharacterized protein</fullName>
    </submittedName>
</protein>
<keyword evidence="1" id="KW-0472">Membrane</keyword>
<reference evidence="2 3" key="1">
    <citation type="submission" date="2018-06" db="EMBL/GenBank/DDBJ databases">
        <title>Comparative genomics reveals the genomic features of Rhizophagus irregularis, R. cerebriforme, R. diaphanum and Gigaspora rosea, and their symbiotic lifestyle signature.</title>
        <authorList>
            <person name="Morin E."/>
            <person name="San Clemente H."/>
            <person name="Chen E.C.H."/>
            <person name="De La Providencia I."/>
            <person name="Hainaut M."/>
            <person name="Kuo A."/>
            <person name="Kohler A."/>
            <person name="Murat C."/>
            <person name="Tang N."/>
            <person name="Roy S."/>
            <person name="Loubradou J."/>
            <person name="Henrissat B."/>
            <person name="Grigoriev I.V."/>
            <person name="Corradi N."/>
            <person name="Roux C."/>
            <person name="Martin F.M."/>
        </authorList>
    </citation>
    <scope>NUCLEOTIDE SEQUENCE [LARGE SCALE GENOMIC DNA]</scope>
    <source>
        <strain evidence="2 3">DAOM 194757</strain>
    </source>
</reference>
<keyword evidence="3" id="KW-1185">Reference proteome</keyword>
<accession>A0A397UA19</accession>
<feature type="transmembrane region" description="Helical" evidence="1">
    <location>
        <begin position="7"/>
        <end position="25"/>
    </location>
</feature>
<evidence type="ECO:0000256" key="1">
    <source>
        <dbReference type="SAM" id="Phobius"/>
    </source>
</evidence>
<dbReference type="EMBL" id="QKWP01001959">
    <property type="protein sequence ID" value="RIB05569.1"/>
    <property type="molecule type" value="Genomic_DNA"/>
</dbReference>
<evidence type="ECO:0000313" key="2">
    <source>
        <dbReference type="EMBL" id="RIB05569.1"/>
    </source>
</evidence>
<sequence length="238" mass="28320">MNSKTLLSLFSDTFILIHLIIEKILNFNVFNSYIKFLMNRIFDGYMITIFLFGIGFKMYNLPKTGKDRKKLRIRLYIPQRLEILSNNERSLLNAQKSKDPNEFRNIPYIPSLLNPSRPELLRCVIDYFPSKRHKICIYKIQEKKKKKKSFSKKSTSKLKTSGIISNKRHDSLKTQYNNTSDYVESITQNIKIFHNNLIQRPRTIKQNLSPKQVLHSARDELEWKLKSRIKFINIKFDK</sequence>
<feature type="transmembrane region" description="Helical" evidence="1">
    <location>
        <begin position="45"/>
        <end position="62"/>
    </location>
</feature>
<evidence type="ECO:0000313" key="3">
    <source>
        <dbReference type="Proteomes" id="UP000266673"/>
    </source>
</evidence>
<gene>
    <name evidence="2" type="ORF">C2G38_2118068</name>
</gene>
<comment type="caution">
    <text evidence="2">The sequence shown here is derived from an EMBL/GenBank/DDBJ whole genome shotgun (WGS) entry which is preliminary data.</text>
</comment>
<dbReference type="AlphaFoldDB" id="A0A397UA19"/>
<organism evidence="2 3">
    <name type="scientific">Gigaspora rosea</name>
    <dbReference type="NCBI Taxonomy" id="44941"/>
    <lineage>
        <taxon>Eukaryota</taxon>
        <taxon>Fungi</taxon>
        <taxon>Fungi incertae sedis</taxon>
        <taxon>Mucoromycota</taxon>
        <taxon>Glomeromycotina</taxon>
        <taxon>Glomeromycetes</taxon>
        <taxon>Diversisporales</taxon>
        <taxon>Gigasporaceae</taxon>
        <taxon>Gigaspora</taxon>
    </lineage>
</organism>
<keyword evidence="1" id="KW-1133">Transmembrane helix</keyword>
<keyword evidence="1" id="KW-0812">Transmembrane</keyword>
<dbReference type="Proteomes" id="UP000266673">
    <property type="component" value="Unassembled WGS sequence"/>
</dbReference>
<dbReference type="OrthoDB" id="2409101at2759"/>
<name>A0A397UA19_9GLOM</name>